<dbReference type="RefSeq" id="YP_009301473.1">
    <property type="nucleotide sequence ID" value="NC_031234.1"/>
</dbReference>
<protein>
    <submittedName>
        <fullName evidence="2">Uncharacterized protein</fullName>
    </submittedName>
</protein>
<feature type="region of interest" description="Disordered" evidence="1">
    <location>
        <begin position="71"/>
        <end position="133"/>
    </location>
</feature>
<gene>
    <name evidence="2" type="primary">32</name>
    <name evidence="2" type="ORF">SEA_EMALYN_32</name>
</gene>
<evidence type="ECO:0000313" key="3">
    <source>
        <dbReference type="Proteomes" id="UP000204189"/>
    </source>
</evidence>
<evidence type="ECO:0000256" key="1">
    <source>
        <dbReference type="SAM" id="MobiDB-lite"/>
    </source>
</evidence>
<dbReference type="Proteomes" id="UP000204189">
    <property type="component" value="Segment"/>
</dbReference>
<evidence type="ECO:0000313" key="2">
    <source>
        <dbReference type="EMBL" id="AMS03601.1"/>
    </source>
</evidence>
<name>A0A142KBW8_9CAUD</name>
<proteinExistence type="predicted"/>
<feature type="compositionally biased region" description="Basic residues" evidence="1">
    <location>
        <begin position="71"/>
        <end position="85"/>
    </location>
</feature>
<accession>A0A142KBW8</accession>
<keyword evidence="3" id="KW-1185">Reference proteome</keyword>
<sequence>MSNCTETFTLANGETVACNRKAAPKNQVSGHEAVCLKCFEAWMMENDHNDNGHDEAVADCPECGTYDPRTKQGHTKTKGTKQVHRSHADCDHPKTPVARAKCRKARAAGAAPAPEVNADAPEDDHFGDTPFDESDYDSEALSAFKALTDKQREQAREALRANGIEGGTVDSDARVVTLTLALVDRARAKKTTVAKLSRGDLKNVIAIEAL</sequence>
<organism evidence="2 3">
    <name type="scientific">Gordonia phage Emalyn</name>
    <dbReference type="NCBI Taxonomy" id="1821552"/>
    <lineage>
        <taxon>Viruses</taxon>
        <taxon>Duplodnaviria</taxon>
        <taxon>Heunggongvirae</taxon>
        <taxon>Uroviricota</taxon>
        <taxon>Caudoviricetes</taxon>
        <taxon>Emalynvirus</taxon>
        <taxon>Emalynvirus emalyn</taxon>
    </lineage>
</organism>
<reference evidence="3" key="1">
    <citation type="submission" date="2016-03" db="EMBL/GenBank/DDBJ databases">
        <authorList>
            <person name="Ploux O."/>
        </authorList>
    </citation>
    <scope>NUCLEOTIDE SEQUENCE [LARGE SCALE GENOMIC DNA]</scope>
</reference>
<dbReference type="OrthoDB" id="18864at10239"/>
<dbReference type="EMBL" id="KU963260">
    <property type="protein sequence ID" value="AMS03601.1"/>
    <property type="molecule type" value="Genomic_DNA"/>
</dbReference>
<dbReference type="KEGG" id="vg:29123887"/>
<feature type="compositionally biased region" description="Low complexity" evidence="1">
    <location>
        <begin position="107"/>
        <end position="119"/>
    </location>
</feature>
<dbReference type="GeneID" id="29123887"/>